<evidence type="ECO:0000256" key="1">
    <source>
        <dbReference type="SAM" id="Phobius"/>
    </source>
</evidence>
<dbReference type="RefSeq" id="WP_191181646.1">
    <property type="nucleotide sequence ID" value="NZ_JACXXP010000066.1"/>
</dbReference>
<comment type="caution">
    <text evidence="3">The sequence shown here is derived from an EMBL/GenBank/DDBJ whole genome shotgun (WGS) entry which is preliminary data.</text>
</comment>
<keyword evidence="4" id="KW-1185">Reference proteome</keyword>
<feature type="transmembrane region" description="Helical" evidence="1">
    <location>
        <begin position="53"/>
        <end position="78"/>
    </location>
</feature>
<dbReference type="EMBL" id="JAJJML010000001">
    <property type="protein sequence ID" value="MCC9036513.1"/>
    <property type="molecule type" value="Genomic_DNA"/>
</dbReference>
<evidence type="ECO:0000313" key="3">
    <source>
        <dbReference type="EMBL" id="MCC9036513.1"/>
    </source>
</evidence>
<dbReference type="Proteomes" id="UP000603715">
    <property type="component" value="Unassembled WGS sequence"/>
</dbReference>
<name>A0A9Q3UYV7_9FLAO</name>
<dbReference type="Proteomes" id="UP001107960">
    <property type="component" value="Unassembled WGS sequence"/>
</dbReference>
<reference evidence="3" key="1">
    <citation type="submission" date="2021-11" db="EMBL/GenBank/DDBJ databases">
        <title>Description of novel Chryseobacterium species.</title>
        <authorList>
            <person name="Saticioglu I.B."/>
            <person name="Ay H."/>
            <person name="Altun S."/>
            <person name="Duman M."/>
        </authorList>
    </citation>
    <scope>NUCLEOTIDE SEQUENCE</scope>
    <source>
        <strain evidence="3">C-39</strain>
    </source>
</reference>
<feature type="transmembrane region" description="Helical" evidence="1">
    <location>
        <begin position="12"/>
        <end position="33"/>
    </location>
</feature>
<keyword evidence="1" id="KW-1133">Transmembrane helix</keyword>
<evidence type="ECO:0000313" key="4">
    <source>
        <dbReference type="Proteomes" id="UP000603715"/>
    </source>
</evidence>
<sequence length="127" mass="14958">MIKKTIVKNWKTIFNSQVIIFIAFNILAFIYYWDKPAHQYFNRGIEEINLQSVFSLIMTYLFVIFIVIVFIYPIIYGIQILSLKVDKEIFKKNKSKNIILLVLYILAIVSVFSLLMINNSHSIKAMN</sequence>
<accession>A0A9Q3UYV7</accession>
<protein>
    <submittedName>
        <fullName evidence="3">Uncharacterized protein</fullName>
    </submittedName>
</protein>
<dbReference type="EMBL" id="JACXXP010000066">
    <property type="protein sequence ID" value="MBD3907302.1"/>
    <property type="molecule type" value="Genomic_DNA"/>
</dbReference>
<feature type="transmembrane region" description="Helical" evidence="1">
    <location>
        <begin position="98"/>
        <end position="117"/>
    </location>
</feature>
<keyword evidence="1" id="KW-0472">Membrane</keyword>
<proteinExistence type="predicted"/>
<dbReference type="AlphaFoldDB" id="A0A9Q3UYV7"/>
<organism evidence="3 5">
    <name type="scientific">Chryseobacterium muglaense</name>
    <dbReference type="NCBI Taxonomy" id="2893752"/>
    <lineage>
        <taxon>Bacteria</taxon>
        <taxon>Pseudomonadati</taxon>
        <taxon>Bacteroidota</taxon>
        <taxon>Flavobacteriia</taxon>
        <taxon>Flavobacteriales</taxon>
        <taxon>Weeksellaceae</taxon>
        <taxon>Chryseobacterium group</taxon>
        <taxon>Chryseobacterium</taxon>
    </lineage>
</organism>
<evidence type="ECO:0000313" key="2">
    <source>
        <dbReference type="EMBL" id="MBD3907302.1"/>
    </source>
</evidence>
<gene>
    <name evidence="2" type="ORF">IEW27_22275</name>
    <name evidence="3" type="ORF">LNP80_20070</name>
</gene>
<reference evidence="4" key="2">
    <citation type="submission" date="2023-07" db="EMBL/GenBank/DDBJ databases">
        <title>Description of novel Chryseobacterium sp. strain C-2.</title>
        <authorList>
            <person name="Saticioglu I.B."/>
        </authorList>
    </citation>
    <scope>NUCLEOTIDE SEQUENCE [LARGE SCALE GENOMIC DNA]</scope>
    <source>
        <strain evidence="4">C-2</strain>
    </source>
</reference>
<keyword evidence="1" id="KW-0812">Transmembrane</keyword>
<reference evidence="2" key="3">
    <citation type="submission" date="2024-05" db="EMBL/GenBank/DDBJ databases">
        <title>Description of novel Chryseobacterium sp. strain C-2.</title>
        <authorList>
            <person name="Saticioglu I.B."/>
        </authorList>
    </citation>
    <scope>NUCLEOTIDE SEQUENCE</scope>
    <source>
        <strain evidence="2">C-2</strain>
    </source>
</reference>
<evidence type="ECO:0000313" key="5">
    <source>
        <dbReference type="Proteomes" id="UP001107960"/>
    </source>
</evidence>